<organism evidence="2 3">
    <name type="scientific">Butyricimonas faecalis</name>
    <dbReference type="NCBI Taxonomy" id="2093856"/>
    <lineage>
        <taxon>Bacteria</taxon>
        <taxon>Pseudomonadati</taxon>
        <taxon>Bacteroidota</taxon>
        <taxon>Bacteroidia</taxon>
        <taxon>Bacteroidales</taxon>
        <taxon>Odoribacteraceae</taxon>
        <taxon>Butyricimonas</taxon>
    </lineage>
</organism>
<keyword evidence="3" id="KW-1185">Reference proteome</keyword>
<dbReference type="Pfam" id="PF02602">
    <property type="entry name" value="HEM4"/>
    <property type="match status" value="1"/>
</dbReference>
<gene>
    <name evidence="2" type="ORF">D8S85_13175</name>
</gene>
<sequence>MKIKKILVSQPKPTTEKSPYFDLAEEFGLKLEFKSFIKVEGVTAKEFRQERINILDFTGIVFTSRTAIDHFFRICTEMRVTVPDTMKYFCISEAIAFYLQKYIVYRKRKIFYGDKKVEDMTKILLKHKTENFLVPVSDVHKENIPALMDELHLKYTKSIFYKTVSSDVASEIPDLKEYDILAFYTPAGIKSLFHNYPNFEQGSTIIAAFGEATAEAVEEAGLRLDIKAPTEKAPSMTMALEQFIKVYNKENKSK</sequence>
<evidence type="ECO:0000313" key="2">
    <source>
        <dbReference type="EMBL" id="AZS30407.1"/>
    </source>
</evidence>
<evidence type="ECO:0000259" key="1">
    <source>
        <dbReference type="Pfam" id="PF02602"/>
    </source>
</evidence>
<dbReference type="InterPro" id="IPR036108">
    <property type="entry name" value="4pyrrol_syn_uPrphyn_synt_sf"/>
</dbReference>
<name>A0A3S9VV14_9BACT</name>
<dbReference type="GO" id="GO:0004852">
    <property type="term" value="F:uroporphyrinogen-III synthase activity"/>
    <property type="evidence" value="ECO:0007669"/>
    <property type="project" value="InterPro"/>
</dbReference>
<proteinExistence type="predicted"/>
<dbReference type="AlphaFoldDB" id="A0A3S9VV14"/>
<dbReference type="GO" id="GO:0033014">
    <property type="term" value="P:tetrapyrrole biosynthetic process"/>
    <property type="evidence" value="ECO:0007669"/>
    <property type="project" value="InterPro"/>
</dbReference>
<evidence type="ECO:0000313" key="3">
    <source>
        <dbReference type="Proteomes" id="UP000270673"/>
    </source>
</evidence>
<dbReference type="OrthoDB" id="1149788at2"/>
<feature type="domain" description="Tetrapyrrole biosynthesis uroporphyrinogen III synthase" evidence="1">
    <location>
        <begin position="23"/>
        <end position="237"/>
    </location>
</feature>
<dbReference type="SUPFAM" id="SSF69618">
    <property type="entry name" value="HemD-like"/>
    <property type="match status" value="1"/>
</dbReference>
<dbReference type="EMBL" id="CP032819">
    <property type="protein sequence ID" value="AZS30407.1"/>
    <property type="molecule type" value="Genomic_DNA"/>
</dbReference>
<dbReference type="CDD" id="cd06578">
    <property type="entry name" value="HemD"/>
    <property type="match status" value="1"/>
</dbReference>
<accession>A0A3S9VV14</accession>
<protein>
    <submittedName>
        <fullName evidence="2">Uroporphyrinogen-III synthase</fullName>
    </submittedName>
</protein>
<dbReference type="InterPro" id="IPR003754">
    <property type="entry name" value="4pyrrol_synth_uPrphyn_synth"/>
</dbReference>
<dbReference type="Proteomes" id="UP000270673">
    <property type="component" value="Chromosome"/>
</dbReference>
<reference evidence="2 3" key="1">
    <citation type="submission" date="2018-10" db="EMBL/GenBank/DDBJ databases">
        <title>Butyricimonas faecalis sp. nov., isolated from human faeces and emended description of the genus Butyricimonas.</title>
        <authorList>
            <person name="Le Roy T."/>
            <person name="Van der Smissen P."/>
            <person name="Paquot A."/>
            <person name="Delzenne N."/>
            <person name="Muccioli G."/>
            <person name="Collet J.-F."/>
            <person name="Cani P.D."/>
        </authorList>
    </citation>
    <scope>NUCLEOTIDE SEQUENCE [LARGE SCALE GENOMIC DNA]</scope>
    <source>
        <strain evidence="2 3">H184</strain>
    </source>
</reference>
<dbReference type="RefSeq" id="WP_106481059.1">
    <property type="nucleotide sequence ID" value="NZ_CP032819.1"/>
</dbReference>
<dbReference type="Gene3D" id="3.40.50.10090">
    <property type="match status" value="2"/>
</dbReference>
<dbReference type="KEGG" id="buy:D8S85_13175"/>